<dbReference type="SUPFAM" id="SSF53850">
    <property type="entry name" value="Periplasmic binding protein-like II"/>
    <property type="match status" value="1"/>
</dbReference>
<comment type="similarity">
    <text evidence="2 4">Belongs to the bacterial solute-binding protein 3 family.</text>
</comment>
<reference evidence="8" key="1">
    <citation type="journal article" date="2019" name="Int. J. Syst. Evol. Microbiol.">
        <title>The Global Catalogue of Microorganisms (GCM) 10K type strain sequencing project: providing services to taxonomists for standard genome sequencing and annotation.</title>
        <authorList>
            <consortium name="The Broad Institute Genomics Platform"/>
            <consortium name="The Broad Institute Genome Sequencing Center for Infectious Disease"/>
            <person name="Wu L."/>
            <person name="Ma J."/>
        </authorList>
    </citation>
    <scope>NUCLEOTIDE SEQUENCE [LARGE SCALE GENOMIC DNA]</scope>
    <source>
        <strain evidence="8">KCTC 33842</strain>
    </source>
</reference>
<evidence type="ECO:0000256" key="5">
    <source>
        <dbReference type="SAM" id="SignalP"/>
    </source>
</evidence>
<dbReference type="EMBL" id="JBHUMK010000049">
    <property type="protein sequence ID" value="MFD2610044.1"/>
    <property type="molecule type" value="Genomic_DNA"/>
</dbReference>
<feature type="chain" id="PRO_5046558954" evidence="5">
    <location>
        <begin position="21"/>
        <end position="251"/>
    </location>
</feature>
<dbReference type="Proteomes" id="UP001597475">
    <property type="component" value="Unassembled WGS sequence"/>
</dbReference>
<feature type="signal peptide" evidence="5">
    <location>
        <begin position="1"/>
        <end position="20"/>
    </location>
</feature>
<dbReference type="PANTHER" id="PTHR35936">
    <property type="entry name" value="MEMBRANE-BOUND LYTIC MUREIN TRANSGLYCOSYLASE F"/>
    <property type="match status" value="1"/>
</dbReference>
<dbReference type="RefSeq" id="WP_386845900.1">
    <property type="nucleotide sequence ID" value="NZ_JBHUMK010000049.1"/>
</dbReference>
<dbReference type="PROSITE" id="PS01039">
    <property type="entry name" value="SBP_BACTERIAL_3"/>
    <property type="match status" value="1"/>
</dbReference>
<dbReference type="SMART" id="SM00062">
    <property type="entry name" value="PBPb"/>
    <property type="match status" value="1"/>
</dbReference>
<name>A0ABW5P4L4_9DEIO</name>
<protein>
    <submittedName>
        <fullName evidence="7">ABC transporter substrate-binding protein</fullName>
    </submittedName>
</protein>
<organism evidence="7 8">
    <name type="scientific">Deinococcus taklimakanensis</name>
    <dbReference type="NCBI Taxonomy" id="536443"/>
    <lineage>
        <taxon>Bacteria</taxon>
        <taxon>Thermotogati</taxon>
        <taxon>Deinococcota</taxon>
        <taxon>Deinococci</taxon>
        <taxon>Deinococcales</taxon>
        <taxon>Deinococcaceae</taxon>
        <taxon>Deinococcus</taxon>
    </lineage>
</organism>
<evidence type="ECO:0000256" key="4">
    <source>
        <dbReference type="RuleBase" id="RU003744"/>
    </source>
</evidence>
<sequence>MKRALLTLTALTLLTGTAHARTWEAIKASGTIKIATEGAFPPFNMLKGTQVTGFEVDLANAMAKRLGLKVQWVTQPFDNLLIGLNADRYDFVIASHGVTPERAKAVDFSQPHYCTGGAIVTRPGGPTTAAALKGQKVGVQVGTSYLTSVRKVAGIGEIKTYPKDTDVMAALMAGRVNAWVSDRFVGLEAVKAQKGKLVQGDLLFKEQIAMAVKKGNSGLLKELNAALSRALSDGTYARISNTYFGQDIRCK</sequence>
<accession>A0ABW5P4L4</accession>
<dbReference type="Gene3D" id="3.40.190.10">
    <property type="entry name" value="Periplasmic binding protein-like II"/>
    <property type="match status" value="2"/>
</dbReference>
<evidence type="ECO:0000313" key="7">
    <source>
        <dbReference type="EMBL" id="MFD2610044.1"/>
    </source>
</evidence>
<dbReference type="PANTHER" id="PTHR35936:SF19">
    <property type="entry name" value="AMINO-ACID-BINDING PROTEIN YXEM-RELATED"/>
    <property type="match status" value="1"/>
</dbReference>
<feature type="domain" description="Solute-binding protein family 3/N-terminal" evidence="6">
    <location>
        <begin position="31"/>
        <end position="247"/>
    </location>
</feature>
<gene>
    <name evidence="7" type="ORF">ACFSR9_11445</name>
</gene>
<evidence type="ECO:0000256" key="1">
    <source>
        <dbReference type="ARBA" id="ARBA00004196"/>
    </source>
</evidence>
<proteinExistence type="inferred from homology"/>
<keyword evidence="3 5" id="KW-0732">Signal</keyword>
<evidence type="ECO:0000256" key="2">
    <source>
        <dbReference type="ARBA" id="ARBA00010333"/>
    </source>
</evidence>
<dbReference type="Pfam" id="PF00497">
    <property type="entry name" value="SBP_bac_3"/>
    <property type="match status" value="1"/>
</dbReference>
<dbReference type="CDD" id="cd13530">
    <property type="entry name" value="PBP2_peptides_like"/>
    <property type="match status" value="1"/>
</dbReference>
<evidence type="ECO:0000256" key="3">
    <source>
        <dbReference type="ARBA" id="ARBA00022729"/>
    </source>
</evidence>
<keyword evidence="8" id="KW-1185">Reference proteome</keyword>
<dbReference type="InterPro" id="IPR001638">
    <property type="entry name" value="Solute-binding_3/MltF_N"/>
</dbReference>
<comment type="caution">
    <text evidence="7">The sequence shown here is derived from an EMBL/GenBank/DDBJ whole genome shotgun (WGS) entry which is preliminary data.</text>
</comment>
<evidence type="ECO:0000313" key="8">
    <source>
        <dbReference type="Proteomes" id="UP001597475"/>
    </source>
</evidence>
<evidence type="ECO:0000259" key="6">
    <source>
        <dbReference type="SMART" id="SM00062"/>
    </source>
</evidence>
<comment type="subcellular location">
    <subcellularLocation>
        <location evidence="1">Cell envelope</location>
    </subcellularLocation>
</comment>
<dbReference type="InterPro" id="IPR018313">
    <property type="entry name" value="SBP_3_CS"/>
</dbReference>